<evidence type="ECO:0000259" key="1">
    <source>
        <dbReference type="PROSITE" id="PS50995"/>
    </source>
</evidence>
<dbReference type="EMBL" id="JBBUKT010000001">
    <property type="protein sequence ID" value="MEK7949711.1"/>
    <property type="molecule type" value="Genomic_DNA"/>
</dbReference>
<dbReference type="PANTHER" id="PTHR33164:SF43">
    <property type="entry name" value="HTH-TYPE TRANSCRIPTIONAL REPRESSOR YETL"/>
    <property type="match status" value="1"/>
</dbReference>
<dbReference type="Proteomes" id="UP001371305">
    <property type="component" value="Unassembled WGS sequence"/>
</dbReference>
<dbReference type="RefSeq" id="WP_341403129.1">
    <property type="nucleotide sequence ID" value="NZ_JBBUKT010000001.1"/>
</dbReference>
<sequence length="142" mass="15985">MTRIPEAVPMADSDYTRLADFRYILRNFLNFSEKSAATEGLTPQQHQALLAIRGREPGTTTVGILAERLCLKHHTAVELAQRLEKAGLVAKRPSETDRRAIILELLPEGEARLDRLSRSHRTELQQLGPELIRHLSALCQIP</sequence>
<protein>
    <submittedName>
        <fullName evidence="2">MarR family transcriptional regulator</fullName>
    </submittedName>
</protein>
<accession>A0ABU9ARA9</accession>
<organism evidence="2 3">
    <name type="scientific">Luteolibacter soli</name>
    <dbReference type="NCBI Taxonomy" id="3135280"/>
    <lineage>
        <taxon>Bacteria</taxon>
        <taxon>Pseudomonadati</taxon>
        <taxon>Verrucomicrobiota</taxon>
        <taxon>Verrucomicrobiia</taxon>
        <taxon>Verrucomicrobiales</taxon>
        <taxon>Verrucomicrobiaceae</taxon>
        <taxon>Luteolibacter</taxon>
    </lineage>
</organism>
<reference evidence="2 3" key="1">
    <citation type="submission" date="2024-04" db="EMBL/GenBank/DDBJ databases">
        <title>Luteolibacter sp. isolated from soil.</title>
        <authorList>
            <person name="An J."/>
        </authorList>
    </citation>
    <scope>NUCLEOTIDE SEQUENCE [LARGE SCALE GENOMIC DNA]</scope>
    <source>
        <strain evidence="2 3">Y139</strain>
    </source>
</reference>
<dbReference type="SMART" id="SM00347">
    <property type="entry name" value="HTH_MARR"/>
    <property type="match status" value="1"/>
</dbReference>
<dbReference type="InterPro" id="IPR000835">
    <property type="entry name" value="HTH_MarR-typ"/>
</dbReference>
<dbReference type="PANTHER" id="PTHR33164">
    <property type="entry name" value="TRANSCRIPTIONAL REGULATOR, MARR FAMILY"/>
    <property type="match status" value="1"/>
</dbReference>
<dbReference type="InterPro" id="IPR039422">
    <property type="entry name" value="MarR/SlyA-like"/>
</dbReference>
<name>A0ABU9ARA9_9BACT</name>
<dbReference type="SUPFAM" id="SSF46785">
    <property type="entry name" value="Winged helix' DNA-binding domain"/>
    <property type="match status" value="1"/>
</dbReference>
<dbReference type="Pfam" id="PF12802">
    <property type="entry name" value="MarR_2"/>
    <property type="match status" value="1"/>
</dbReference>
<comment type="caution">
    <text evidence="2">The sequence shown here is derived from an EMBL/GenBank/DDBJ whole genome shotgun (WGS) entry which is preliminary data.</text>
</comment>
<proteinExistence type="predicted"/>
<evidence type="ECO:0000313" key="2">
    <source>
        <dbReference type="EMBL" id="MEK7949711.1"/>
    </source>
</evidence>
<feature type="domain" description="HTH marR-type" evidence="1">
    <location>
        <begin position="1"/>
        <end position="142"/>
    </location>
</feature>
<dbReference type="InterPro" id="IPR036390">
    <property type="entry name" value="WH_DNA-bd_sf"/>
</dbReference>
<dbReference type="InterPro" id="IPR036388">
    <property type="entry name" value="WH-like_DNA-bd_sf"/>
</dbReference>
<evidence type="ECO:0000313" key="3">
    <source>
        <dbReference type="Proteomes" id="UP001371305"/>
    </source>
</evidence>
<dbReference type="Gene3D" id="1.10.10.10">
    <property type="entry name" value="Winged helix-like DNA-binding domain superfamily/Winged helix DNA-binding domain"/>
    <property type="match status" value="1"/>
</dbReference>
<dbReference type="PROSITE" id="PS50995">
    <property type="entry name" value="HTH_MARR_2"/>
    <property type="match status" value="1"/>
</dbReference>
<keyword evidence="3" id="KW-1185">Reference proteome</keyword>
<gene>
    <name evidence="2" type="ORF">WKV53_04360</name>
</gene>